<evidence type="ECO:0000313" key="18">
    <source>
        <dbReference type="Proteomes" id="UP000321569"/>
    </source>
</evidence>
<comment type="pathway">
    <text evidence="3 14 15">Amino-acid biosynthesis; L-leucine biosynthesis; L-leucine from 3-methyl-2-oxobutanoate: step 3/4.</text>
</comment>
<evidence type="ECO:0000256" key="12">
    <source>
        <dbReference type="ARBA" id="ARBA00023211"/>
    </source>
</evidence>
<comment type="catalytic activity">
    <reaction evidence="1 14 15">
        <text>(2R,3S)-3-isopropylmalate + NAD(+) = 4-methyl-2-oxopentanoate + CO2 + NADH</text>
        <dbReference type="Rhea" id="RHEA:32271"/>
        <dbReference type="ChEBI" id="CHEBI:16526"/>
        <dbReference type="ChEBI" id="CHEBI:17865"/>
        <dbReference type="ChEBI" id="CHEBI:35121"/>
        <dbReference type="ChEBI" id="CHEBI:57540"/>
        <dbReference type="ChEBI" id="CHEBI:57945"/>
        <dbReference type="EC" id="1.1.1.85"/>
    </reaction>
</comment>
<keyword evidence="14" id="KW-0963">Cytoplasm</keyword>
<feature type="binding site" evidence="14">
    <location>
        <position position="245"/>
    </location>
    <ligand>
        <name>Mg(2+)</name>
        <dbReference type="ChEBI" id="CHEBI:18420"/>
    </ligand>
</feature>
<comment type="similarity">
    <text evidence="4 14">Belongs to the isocitrate and isopropylmalate dehydrogenases family. LeuB type 1 subfamily.</text>
</comment>
<evidence type="ECO:0000256" key="13">
    <source>
        <dbReference type="ARBA" id="ARBA00023304"/>
    </source>
</evidence>
<dbReference type="RefSeq" id="WP_054748726.1">
    <property type="nucleotide sequence ID" value="NZ_BKAM01000050.1"/>
</dbReference>
<comment type="function">
    <text evidence="14 15">Catalyzes the oxidation of 3-carboxy-2-hydroxy-4-methylpentanoate (3-isopropylmalate) to 3-carboxy-4-methyl-2-oxopentanoate. The product decarboxylates to 4-methyl-2 oxopentanoate.</text>
</comment>
<dbReference type="Pfam" id="PF00180">
    <property type="entry name" value="Iso_dh"/>
    <property type="match status" value="1"/>
</dbReference>
<feature type="binding site" evidence="14">
    <location>
        <position position="132"/>
    </location>
    <ligand>
        <name>substrate</name>
    </ligand>
</feature>
<comment type="cofactor">
    <cofactor evidence="14 15">
        <name>Mg(2+)</name>
        <dbReference type="ChEBI" id="CHEBI:18420"/>
    </cofactor>
    <cofactor evidence="14 15">
        <name>Mn(2+)</name>
        <dbReference type="ChEBI" id="CHEBI:29035"/>
    </cofactor>
    <text evidence="14 15">Binds 1 Mg(2+) or Mn(2+) ion per subunit.</text>
</comment>
<dbReference type="InterPro" id="IPR019818">
    <property type="entry name" value="IsoCit/isopropylmalate_DH_CS"/>
</dbReference>
<dbReference type="PANTHER" id="PTHR42979:SF1">
    <property type="entry name" value="3-ISOPROPYLMALATE DEHYDROGENASE"/>
    <property type="match status" value="1"/>
</dbReference>
<evidence type="ECO:0000256" key="15">
    <source>
        <dbReference type="RuleBase" id="RU004445"/>
    </source>
</evidence>
<comment type="subcellular location">
    <subcellularLocation>
        <location evidence="14">Cytoplasm</location>
    </subcellularLocation>
</comment>
<feature type="domain" description="Isopropylmalate dehydrogenase-like" evidence="16">
    <location>
        <begin position="4"/>
        <end position="342"/>
    </location>
</feature>
<dbReference type="GO" id="GO:0009098">
    <property type="term" value="P:L-leucine biosynthetic process"/>
    <property type="evidence" value="ECO:0007669"/>
    <property type="project" value="UniProtKB-UniRule"/>
</dbReference>
<feature type="binding site" evidence="14">
    <location>
        <position position="217"/>
    </location>
    <ligand>
        <name>substrate</name>
    </ligand>
</feature>
<gene>
    <name evidence="14 17" type="primary">leuB</name>
    <name evidence="17" type="ORF">LRA02_19790</name>
</gene>
<evidence type="ECO:0000256" key="4">
    <source>
        <dbReference type="ARBA" id="ARBA00008319"/>
    </source>
</evidence>
<dbReference type="PANTHER" id="PTHR42979">
    <property type="entry name" value="3-ISOPROPYLMALATE DEHYDROGENASE"/>
    <property type="match status" value="1"/>
</dbReference>
<comment type="caution">
    <text evidence="14">Lacks conserved residue(s) required for the propagation of feature annotation.</text>
</comment>
<keyword evidence="12 14" id="KW-0464">Manganese</keyword>
<feature type="site" description="Important for catalysis" evidence="14">
    <location>
        <position position="185"/>
    </location>
</feature>
<keyword evidence="6 14" id="KW-0432">Leucine biosynthesis</keyword>
<protein>
    <recommendedName>
        <fullName evidence="14">3-isopropylmalate dehydrogenase</fullName>
        <ecNumber evidence="14">1.1.1.85</ecNumber>
    </recommendedName>
    <alternativeName>
        <fullName evidence="14">3-IPM-DH</fullName>
    </alternativeName>
    <alternativeName>
        <fullName evidence="14">Beta-IPM dehydrogenase</fullName>
        <shortName evidence="14">IMDH</shortName>
    </alternativeName>
</protein>
<dbReference type="SMART" id="SM01329">
    <property type="entry name" value="Iso_dh"/>
    <property type="match status" value="1"/>
</dbReference>
<evidence type="ECO:0000256" key="8">
    <source>
        <dbReference type="ARBA" id="ARBA00022723"/>
    </source>
</evidence>
<dbReference type="SUPFAM" id="SSF53659">
    <property type="entry name" value="Isocitrate/Isopropylmalate dehydrogenase-like"/>
    <property type="match status" value="1"/>
</dbReference>
<evidence type="ECO:0000256" key="14">
    <source>
        <dbReference type="HAMAP-Rule" id="MF_01033"/>
    </source>
</evidence>
<dbReference type="STRING" id="1423795.FD12_GL002697"/>
<dbReference type="InterPro" id="IPR004429">
    <property type="entry name" value="Isopropylmalate_DH"/>
</dbReference>
<dbReference type="PROSITE" id="PS00470">
    <property type="entry name" value="IDH_IMDH"/>
    <property type="match status" value="1"/>
</dbReference>
<feature type="binding site" evidence="14">
    <location>
        <begin position="275"/>
        <end position="287"/>
    </location>
    <ligand>
        <name>NAD(+)</name>
        <dbReference type="ChEBI" id="CHEBI:57540"/>
    </ligand>
</feature>
<comment type="cofactor">
    <cofactor evidence="2">
        <name>Mn(2+)</name>
        <dbReference type="ChEBI" id="CHEBI:29035"/>
    </cofactor>
</comment>
<dbReference type="UniPathway" id="UPA00048">
    <property type="reaction ID" value="UER00072"/>
</dbReference>
<evidence type="ECO:0000256" key="6">
    <source>
        <dbReference type="ARBA" id="ARBA00022430"/>
    </source>
</evidence>
<evidence type="ECO:0000256" key="9">
    <source>
        <dbReference type="ARBA" id="ARBA00022842"/>
    </source>
</evidence>
<accession>A0A512PPJ9</accession>
<keyword evidence="13 14" id="KW-0100">Branched-chain amino acid biosynthesis</keyword>
<keyword evidence="11 14" id="KW-0520">NAD</keyword>
<dbReference type="AlphaFoldDB" id="A0A512PPJ9"/>
<proteinExistence type="inferred from homology"/>
<reference evidence="17 18" key="1">
    <citation type="submission" date="2019-07" db="EMBL/GenBank/DDBJ databases">
        <title>Whole genome shotgun sequence of Lactobacillus rapi NBRC 109618.</title>
        <authorList>
            <person name="Hosoyama A."/>
            <person name="Uohara A."/>
            <person name="Ohji S."/>
            <person name="Ichikawa N."/>
        </authorList>
    </citation>
    <scope>NUCLEOTIDE SEQUENCE [LARGE SCALE GENOMIC DNA]</scope>
    <source>
        <strain evidence="17 18">NBRC 109618</strain>
    </source>
</reference>
<sequence length="359" mass="39919">MTNRIVVLKGDYIGPEIMAAGLKVLRAAAEHFDFDYDLIEEPFGGEAIDKVGEPLPQTTVEAAKNADAVLLSAIGGPKWDNAPKRPEAGLLSIRKQMGLYANIRPTRVTKQLKQYSPIENEIVSGTDFVIVRELTSGIYFGEPRWQKADSAIDTTVYRRNEVQRIARTAFDMAMKRRKHVTVVDKANVLATSKFWRQIVGEIQPEYPDVTVDYMYVDATAMNIVSHPKHFDVILTDNMFGDILSDQAAAITGSLGMIPSMSVGQSGPNLYEPIHGSAPDIAGKHIANPISMINSISMMLRYTFDQFKMADVIDRAVSQTIEDHFITRDLGGDETTEATTKHIIKSINRQEAPRYVKDNV</sequence>
<dbReference type="EMBL" id="BKAM01000050">
    <property type="protein sequence ID" value="GEP73111.1"/>
    <property type="molecule type" value="Genomic_DNA"/>
</dbReference>
<dbReference type="HAMAP" id="MF_01033">
    <property type="entry name" value="LeuB_type1"/>
    <property type="match status" value="1"/>
</dbReference>
<evidence type="ECO:0000256" key="1">
    <source>
        <dbReference type="ARBA" id="ARBA00000624"/>
    </source>
</evidence>
<feature type="binding site" evidence="14">
    <location>
        <position position="241"/>
    </location>
    <ligand>
        <name>Mg(2+)</name>
        <dbReference type="ChEBI" id="CHEBI:18420"/>
    </ligand>
</feature>
<feature type="binding site" evidence="14">
    <location>
        <position position="104"/>
    </location>
    <ligand>
        <name>substrate</name>
    </ligand>
</feature>
<evidence type="ECO:0000256" key="7">
    <source>
        <dbReference type="ARBA" id="ARBA00022605"/>
    </source>
</evidence>
<name>A0A512PPJ9_9LACO</name>
<feature type="site" description="Important for catalysis" evidence="14">
    <location>
        <position position="139"/>
    </location>
</feature>
<evidence type="ECO:0000259" key="16">
    <source>
        <dbReference type="SMART" id="SM01329"/>
    </source>
</evidence>
<evidence type="ECO:0000256" key="10">
    <source>
        <dbReference type="ARBA" id="ARBA00023002"/>
    </source>
</evidence>
<dbReference type="GO" id="GO:0003862">
    <property type="term" value="F:3-isopropylmalate dehydrogenase activity"/>
    <property type="evidence" value="ECO:0007669"/>
    <property type="project" value="UniProtKB-UniRule"/>
</dbReference>
<dbReference type="OrthoDB" id="9806254at2"/>
<keyword evidence="10 14" id="KW-0560">Oxidoreductase</keyword>
<evidence type="ECO:0000313" key="17">
    <source>
        <dbReference type="EMBL" id="GEP73111.1"/>
    </source>
</evidence>
<evidence type="ECO:0000256" key="5">
    <source>
        <dbReference type="ARBA" id="ARBA00011738"/>
    </source>
</evidence>
<dbReference type="EC" id="1.1.1.85" evidence="14"/>
<dbReference type="GO" id="GO:0051287">
    <property type="term" value="F:NAD binding"/>
    <property type="evidence" value="ECO:0007669"/>
    <property type="project" value="InterPro"/>
</dbReference>
<feature type="binding site" evidence="14">
    <location>
        <position position="94"/>
    </location>
    <ligand>
        <name>substrate</name>
    </ligand>
</feature>
<dbReference type="Proteomes" id="UP000321569">
    <property type="component" value="Unassembled WGS sequence"/>
</dbReference>
<comment type="caution">
    <text evidence="17">The sequence shown here is derived from an EMBL/GenBank/DDBJ whole genome shotgun (WGS) entry which is preliminary data.</text>
</comment>
<dbReference type="GO" id="GO:0000287">
    <property type="term" value="F:magnesium ion binding"/>
    <property type="evidence" value="ECO:0007669"/>
    <property type="project" value="InterPro"/>
</dbReference>
<keyword evidence="8 14" id="KW-0479">Metal-binding</keyword>
<feature type="binding site" evidence="14">
    <location>
        <position position="217"/>
    </location>
    <ligand>
        <name>Mg(2+)</name>
        <dbReference type="ChEBI" id="CHEBI:18420"/>
    </ligand>
</feature>
<evidence type="ECO:0000256" key="2">
    <source>
        <dbReference type="ARBA" id="ARBA00001936"/>
    </source>
</evidence>
<dbReference type="Gene3D" id="3.40.718.10">
    <property type="entry name" value="Isopropylmalate Dehydrogenase"/>
    <property type="match status" value="1"/>
</dbReference>
<comment type="subunit">
    <text evidence="5 14 15">Homodimer.</text>
</comment>
<keyword evidence="9 14" id="KW-0460">Magnesium</keyword>
<evidence type="ECO:0000256" key="3">
    <source>
        <dbReference type="ARBA" id="ARBA00004762"/>
    </source>
</evidence>
<keyword evidence="7 14" id="KW-0028">Amino-acid biosynthesis</keyword>
<dbReference type="InterPro" id="IPR024084">
    <property type="entry name" value="IsoPropMal-DH-like_dom"/>
</dbReference>
<organism evidence="17 18">
    <name type="scientific">Lentilactobacillus rapi</name>
    <dbReference type="NCBI Taxonomy" id="481723"/>
    <lineage>
        <taxon>Bacteria</taxon>
        <taxon>Bacillati</taxon>
        <taxon>Bacillota</taxon>
        <taxon>Bacilli</taxon>
        <taxon>Lactobacillales</taxon>
        <taxon>Lactobacillaceae</taxon>
        <taxon>Lentilactobacillus</taxon>
    </lineage>
</organism>
<evidence type="ECO:0000256" key="11">
    <source>
        <dbReference type="ARBA" id="ARBA00023027"/>
    </source>
</evidence>
<dbReference type="FunFam" id="3.40.718.10:FF:000006">
    <property type="entry name" value="3-isopropylmalate dehydrogenase"/>
    <property type="match status" value="1"/>
</dbReference>
<dbReference type="NCBIfam" id="TIGR00169">
    <property type="entry name" value="leuB"/>
    <property type="match status" value="1"/>
</dbReference>
<dbReference type="GO" id="GO:0005829">
    <property type="term" value="C:cytosol"/>
    <property type="evidence" value="ECO:0007669"/>
    <property type="project" value="TreeGrafter"/>
</dbReference>